<keyword evidence="3" id="KW-1185">Reference proteome</keyword>
<protein>
    <submittedName>
        <fullName evidence="2">IDEAL domain-containing protein</fullName>
    </submittedName>
</protein>
<comment type="caution">
    <text evidence="2">The sequence shown here is derived from an EMBL/GenBank/DDBJ whole genome shotgun (WGS) entry which is preliminary data.</text>
</comment>
<dbReference type="InterPro" id="IPR014957">
    <property type="entry name" value="IDEAL_dom"/>
</dbReference>
<dbReference type="Gene3D" id="4.10.810.10">
    <property type="entry name" value="Virus Scaffolding Protein, Chain A"/>
    <property type="match status" value="1"/>
</dbReference>
<reference evidence="2" key="1">
    <citation type="submission" date="2020-11" db="EMBL/GenBank/DDBJ databases">
        <title>Multidrug resistant novel bacterium Savagea serpentis sp. nov., isolated from the scats of a vine snake (Ahaetulla nasuta).</title>
        <authorList>
            <person name="Venkata Ramana V."/>
            <person name="Vikas Patil S."/>
            <person name="Yogita Lugani V."/>
        </authorList>
    </citation>
    <scope>NUCLEOTIDE SEQUENCE</scope>
    <source>
        <strain evidence="2">SN6</strain>
    </source>
</reference>
<dbReference type="SMART" id="SM00914">
    <property type="entry name" value="IDEAL"/>
    <property type="match status" value="1"/>
</dbReference>
<evidence type="ECO:0000259" key="1">
    <source>
        <dbReference type="SMART" id="SM00914"/>
    </source>
</evidence>
<evidence type="ECO:0000313" key="3">
    <source>
        <dbReference type="Proteomes" id="UP000622653"/>
    </source>
</evidence>
<dbReference type="RefSeq" id="WP_194562732.1">
    <property type="nucleotide sequence ID" value="NZ_JADKPV010000003.1"/>
</dbReference>
<proteinExistence type="predicted"/>
<organism evidence="2 3">
    <name type="scientific">Savagea serpentis</name>
    <dbReference type="NCBI Taxonomy" id="2785297"/>
    <lineage>
        <taxon>Bacteria</taxon>
        <taxon>Bacillati</taxon>
        <taxon>Bacillota</taxon>
        <taxon>Bacilli</taxon>
        <taxon>Bacillales</taxon>
        <taxon>Caryophanaceae</taxon>
        <taxon>Savagea</taxon>
    </lineage>
</organism>
<gene>
    <name evidence="2" type="ORF">IRY55_07715</name>
</gene>
<name>A0A8J7GJV6_9BACL</name>
<accession>A0A8J7GJV6</accession>
<dbReference type="EMBL" id="JADKPV010000003">
    <property type="protein sequence ID" value="MBF4501245.1"/>
    <property type="molecule type" value="Genomic_DNA"/>
</dbReference>
<evidence type="ECO:0000313" key="2">
    <source>
        <dbReference type="EMBL" id="MBF4501245.1"/>
    </source>
</evidence>
<dbReference type="Pfam" id="PF08858">
    <property type="entry name" value="IDEAL"/>
    <property type="match status" value="1"/>
</dbReference>
<dbReference type="AlphaFoldDB" id="A0A8J7GJV6"/>
<feature type="domain" description="IDEAL" evidence="1">
    <location>
        <begin position="34"/>
        <end position="70"/>
    </location>
</feature>
<dbReference type="Proteomes" id="UP000622653">
    <property type="component" value="Unassembled WGS sequence"/>
</dbReference>
<dbReference type="InterPro" id="IPR027393">
    <property type="entry name" value="Virus_scaffolding_prot_C"/>
</dbReference>
<sequence>MENKYFYKQLPTTAQRQFQEETNQLLSDIYTDLFLQSVHQEQTIARIERLIDQALDDRDVEAFQQYSELLGTLEKE</sequence>